<evidence type="ECO:0000313" key="3">
    <source>
        <dbReference type="Proteomes" id="UP000626109"/>
    </source>
</evidence>
<dbReference type="Proteomes" id="UP000626109">
    <property type="component" value="Unassembled WGS sequence"/>
</dbReference>
<proteinExistence type="predicted"/>
<evidence type="ECO:0000313" key="4">
    <source>
        <dbReference type="Proteomes" id="UP000654075"/>
    </source>
</evidence>
<keyword evidence="4" id="KW-1185">Reference proteome</keyword>
<protein>
    <submittedName>
        <fullName evidence="2">Uncharacterized protein</fullName>
    </submittedName>
</protein>
<evidence type="ECO:0000313" key="2">
    <source>
        <dbReference type="EMBL" id="CAE8720077.1"/>
    </source>
</evidence>
<evidence type="ECO:0000313" key="1">
    <source>
        <dbReference type="EMBL" id="CAE8611909.1"/>
    </source>
</evidence>
<name>A0A813L650_POLGL</name>
<comment type="caution">
    <text evidence="2">The sequence shown here is derived from an EMBL/GenBank/DDBJ whole genome shotgun (WGS) entry which is preliminary data.</text>
</comment>
<sequence>MAAATEASDPLFKLVNDIASRHVLKDLNAKLPARILELGLDPLVSIAVASMDSKVHDVRGLQSLVIDSVHVTAVTISDKETVASFTCKAHLQTNLLATLIMGDGSSLNVEIQGLRVREASLQASLDLHQLQIKSLKVGQLDLAF</sequence>
<dbReference type="Proteomes" id="UP000654075">
    <property type="component" value="Unassembled WGS sequence"/>
</dbReference>
<dbReference type="AlphaFoldDB" id="A0A813L650"/>
<organism evidence="2 3">
    <name type="scientific">Polarella glacialis</name>
    <name type="common">Dinoflagellate</name>
    <dbReference type="NCBI Taxonomy" id="89957"/>
    <lineage>
        <taxon>Eukaryota</taxon>
        <taxon>Sar</taxon>
        <taxon>Alveolata</taxon>
        <taxon>Dinophyceae</taxon>
        <taxon>Suessiales</taxon>
        <taxon>Suessiaceae</taxon>
        <taxon>Polarella</taxon>
    </lineage>
</organism>
<gene>
    <name evidence="1" type="ORF">PGLA1383_LOCUS29705</name>
    <name evidence="2" type="ORF">PGLA2088_LOCUS41083</name>
</gene>
<dbReference type="EMBL" id="CAJNNW010033729">
    <property type="protein sequence ID" value="CAE8720077.1"/>
    <property type="molecule type" value="Genomic_DNA"/>
</dbReference>
<accession>A0A813L650</accession>
<reference evidence="2" key="1">
    <citation type="submission" date="2021-02" db="EMBL/GenBank/DDBJ databases">
        <authorList>
            <person name="Dougan E. K."/>
            <person name="Rhodes N."/>
            <person name="Thang M."/>
            <person name="Chan C."/>
        </authorList>
    </citation>
    <scope>NUCLEOTIDE SEQUENCE</scope>
</reference>
<dbReference type="EMBL" id="CAJNNV010025058">
    <property type="protein sequence ID" value="CAE8611909.1"/>
    <property type="molecule type" value="Genomic_DNA"/>
</dbReference>